<dbReference type="KEGG" id="bgp:BGL_1c07640"/>
<dbReference type="Pfam" id="PF13276">
    <property type="entry name" value="HTH_21"/>
    <property type="match status" value="1"/>
</dbReference>
<dbReference type="PANTHER" id="PTHR46889">
    <property type="entry name" value="TRANSPOSASE INSF FOR INSERTION SEQUENCE IS3B-RELATED"/>
    <property type="match status" value="1"/>
</dbReference>
<reference evidence="4" key="1">
    <citation type="submission" date="2011-03" db="EMBL/GenBank/DDBJ databases">
        <authorList>
            <person name="Voget S."/>
            <person name="Streit W.R."/>
            <person name="Jaeger K.E."/>
            <person name="Daniel R."/>
        </authorList>
    </citation>
    <scope>NUCLEOTIDE SEQUENCE [LARGE SCALE GENOMIC DNA]</scope>
    <source>
        <strain evidence="4">PG1</strain>
    </source>
</reference>
<accession>A0A0B6RPM6</accession>
<sequence length="133" mass="14848">MCRLLGVSHSGFYEWLGRAPSKRSQENVRLTRLVRASFELSDKTYGRPPIWHDLRAAGESCGVNRVARLMQQAGLQARQRRRRMPGDSGAAAAQGIAPNHLQRQFEADAPNQKWVADFTYISGQRKAGCSLPP</sequence>
<feature type="region of interest" description="Disordered" evidence="1">
    <location>
        <begin position="79"/>
        <end position="104"/>
    </location>
</feature>
<dbReference type="EMBL" id="CP002580">
    <property type="protein sequence ID" value="AJK45298.1"/>
    <property type="molecule type" value="Genomic_DNA"/>
</dbReference>
<gene>
    <name evidence="3" type="ORF">BGL_1c07640</name>
</gene>
<dbReference type="HOGENOM" id="CLU_027402_21_8_4"/>
<dbReference type="PANTHER" id="PTHR46889:SF4">
    <property type="entry name" value="TRANSPOSASE INSO FOR INSERTION SEQUENCE ELEMENT IS911B-RELATED"/>
    <property type="match status" value="1"/>
</dbReference>
<dbReference type="InterPro" id="IPR050900">
    <property type="entry name" value="Transposase_IS3/IS150/IS904"/>
</dbReference>
<evidence type="ECO:0000313" key="4">
    <source>
        <dbReference type="Proteomes" id="UP000031838"/>
    </source>
</evidence>
<proteinExistence type="predicted"/>
<name>A0A0B6RPM6_BURPL</name>
<evidence type="ECO:0000256" key="1">
    <source>
        <dbReference type="SAM" id="MobiDB-lite"/>
    </source>
</evidence>
<dbReference type="InterPro" id="IPR025948">
    <property type="entry name" value="HTH-like_dom"/>
</dbReference>
<dbReference type="AlphaFoldDB" id="A0A0B6RPM6"/>
<dbReference type="Proteomes" id="UP000031838">
    <property type="component" value="Chromosome 1"/>
</dbReference>
<feature type="domain" description="HTH-like" evidence="2">
    <location>
        <begin position="28"/>
        <end position="83"/>
    </location>
</feature>
<protein>
    <submittedName>
        <fullName evidence="3">Transposase</fullName>
    </submittedName>
</protein>
<organism evidence="3 4">
    <name type="scientific">Burkholderia plantarii</name>
    <dbReference type="NCBI Taxonomy" id="41899"/>
    <lineage>
        <taxon>Bacteria</taxon>
        <taxon>Pseudomonadati</taxon>
        <taxon>Pseudomonadota</taxon>
        <taxon>Betaproteobacteria</taxon>
        <taxon>Burkholderiales</taxon>
        <taxon>Burkholderiaceae</taxon>
        <taxon>Burkholderia</taxon>
    </lineage>
</organism>
<reference evidence="3 4" key="2">
    <citation type="journal article" date="2016" name="Appl. Microbiol. Biotechnol.">
        <title>Mutations improving production and secretion of extracellular lipase by Burkholderia glumae PG1.</title>
        <authorList>
            <person name="Knapp A."/>
            <person name="Voget S."/>
            <person name="Gao R."/>
            <person name="Zaburannyi N."/>
            <person name="Krysciak D."/>
            <person name="Breuer M."/>
            <person name="Hauer B."/>
            <person name="Streit W.R."/>
            <person name="Muller R."/>
            <person name="Daniel R."/>
            <person name="Jaeger K.E."/>
        </authorList>
    </citation>
    <scope>NUCLEOTIDE SEQUENCE [LARGE SCALE GENOMIC DNA]</scope>
    <source>
        <strain evidence="3 4">PG1</strain>
    </source>
</reference>
<evidence type="ECO:0000313" key="3">
    <source>
        <dbReference type="EMBL" id="AJK45298.1"/>
    </source>
</evidence>
<evidence type="ECO:0000259" key="2">
    <source>
        <dbReference type="Pfam" id="PF13276"/>
    </source>
</evidence>
<keyword evidence="4" id="KW-1185">Reference proteome</keyword>